<accession>X1H1I7</accession>
<feature type="non-terminal residue" evidence="1">
    <location>
        <position position="1"/>
    </location>
</feature>
<dbReference type="AlphaFoldDB" id="X1H1I7"/>
<sequence length="196" mass="22690">RPEFALERISQGMKTKVFMRELIDKTIKDYFSKAIETRAESPSFKTQKAISYFSLKGFEFSPLSSLKGEGGFTNVELFDSSKKPTDNILPLSPLVITHLNFIENSQEIEITVQNNTDKDLTNMSVIITHIKEYFEKEVMNQKVDFWFPQEELLFVTPIVPHIDEYLVTIKQEDDIGISEKILIHRIDLKLINKISN</sequence>
<name>X1H1I7_9ZZZZ</name>
<proteinExistence type="predicted"/>
<reference evidence="1" key="1">
    <citation type="journal article" date="2014" name="Front. Microbiol.">
        <title>High frequency of phylogenetically diverse reductive dehalogenase-homologous genes in deep subseafloor sedimentary metagenomes.</title>
        <authorList>
            <person name="Kawai M."/>
            <person name="Futagami T."/>
            <person name="Toyoda A."/>
            <person name="Takaki Y."/>
            <person name="Nishi S."/>
            <person name="Hori S."/>
            <person name="Arai W."/>
            <person name="Tsubouchi T."/>
            <person name="Morono Y."/>
            <person name="Uchiyama I."/>
            <person name="Ito T."/>
            <person name="Fujiyama A."/>
            <person name="Inagaki F."/>
            <person name="Takami H."/>
        </authorList>
    </citation>
    <scope>NUCLEOTIDE SEQUENCE</scope>
    <source>
        <strain evidence="1">Expedition CK06-06</strain>
    </source>
</reference>
<gene>
    <name evidence="1" type="ORF">S03H2_37154</name>
</gene>
<protein>
    <submittedName>
        <fullName evidence="1">Uncharacterized protein</fullName>
    </submittedName>
</protein>
<evidence type="ECO:0000313" key="1">
    <source>
        <dbReference type="EMBL" id="GAH47734.1"/>
    </source>
</evidence>
<dbReference type="EMBL" id="BARU01022840">
    <property type="protein sequence ID" value="GAH47734.1"/>
    <property type="molecule type" value="Genomic_DNA"/>
</dbReference>
<organism evidence="1">
    <name type="scientific">marine sediment metagenome</name>
    <dbReference type="NCBI Taxonomy" id="412755"/>
    <lineage>
        <taxon>unclassified sequences</taxon>
        <taxon>metagenomes</taxon>
        <taxon>ecological metagenomes</taxon>
    </lineage>
</organism>
<comment type="caution">
    <text evidence="1">The sequence shown here is derived from an EMBL/GenBank/DDBJ whole genome shotgun (WGS) entry which is preliminary data.</text>
</comment>